<dbReference type="RefSeq" id="WP_166155264.1">
    <property type="nucleotide sequence ID" value="NZ_JAAOIW010000018.1"/>
</dbReference>
<feature type="domain" description="Putative endonuclease Z1" evidence="1">
    <location>
        <begin position="300"/>
        <end position="516"/>
    </location>
</feature>
<dbReference type="InterPro" id="IPR018310">
    <property type="entry name" value="Put_endonuclease_Z1-dom"/>
</dbReference>
<keyword evidence="3" id="KW-1185">Reference proteome</keyword>
<accession>A0ABX0JGP1</accession>
<evidence type="ECO:0000313" key="3">
    <source>
        <dbReference type="Proteomes" id="UP001165962"/>
    </source>
</evidence>
<organism evidence="2 3">
    <name type="scientific">Paenibacillus agricola</name>
    <dbReference type="NCBI Taxonomy" id="2716264"/>
    <lineage>
        <taxon>Bacteria</taxon>
        <taxon>Bacillati</taxon>
        <taxon>Bacillota</taxon>
        <taxon>Bacilli</taxon>
        <taxon>Bacillales</taxon>
        <taxon>Paenibacillaceae</taxon>
        <taxon>Paenibacillus</taxon>
    </lineage>
</organism>
<comment type="caution">
    <text evidence="2">The sequence shown here is derived from an EMBL/GenBank/DDBJ whole genome shotgun (WGS) entry which is preliminary data.</text>
</comment>
<evidence type="ECO:0000313" key="2">
    <source>
        <dbReference type="EMBL" id="NHN34381.1"/>
    </source>
</evidence>
<gene>
    <name evidence="2" type="ORF">G9U52_31800</name>
</gene>
<dbReference type="EMBL" id="JAAOIW010000018">
    <property type="protein sequence ID" value="NHN34381.1"/>
    <property type="molecule type" value="Genomic_DNA"/>
</dbReference>
<dbReference type="Proteomes" id="UP001165962">
    <property type="component" value="Unassembled WGS sequence"/>
</dbReference>
<reference evidence="2" key="1">
    <citation type="submission" date="2020-03" db="EMBL/GenBank/DDBJ databases">
        <title>Draft sequencing of Paenibacilllus sp. S3N08.</title>
        <authorList>
            <person name="Kim D.-U."/>
        </authorList>
    </citation>
    <scope>NUCLEOTIDE SEQUENCE</scope>
    <source>
        <strain evidence="2">S3N08</strain>
    </source>
</reference>
<proteinExistence type="predicted"/>
<protein>
    <recommendedName>
        <fullName evidence="1">Putative endonuclease Z1 domain-containing protein</fullName>
    </recommendedName>
</protein>
<dbReference type="Pfam" id="PF10593">
    <property type="entry name" value="Z1"/>
    <property type="match status" value="1"/>
</dbReference>
<sequence>MVTSSANTGVRSDTFYPKLLELNNYDETMQQCITKTVEKLQSEDTSKRPGMLLGKIQSGKTRTFIGVMAYAYDNGFDVVIILTKNSNALAQQTTERLTREFKVLIENELMRVYDIMKLPDHLKKYALRQKLAFVVKKETKNMDRLRKAFFEQYPALTEKKILFIDDEADLASISFEKDKESNIVELRTIASKIDKMRADLADSSFLQVTATPYSLYLQPEDMSVHEFKKYEPTRPAFTELVPIHDKYIGGEMYFENSQVDGHMAQFLFEEVTESELDVLRKIDKRRTRGDSLIKHKNVLSMRKALVNFLVGGGIRRWQQKQLQQKQKKYSLIVHTERGKGAHAWQEYLMTILEEELKIAAEGNHPVFKELIEEAYFNILCSLTTIDVIIPSFEEILELVREALIEEEVTISIVNSEKDVDQLLDETGQLRLDSPFNIFIGGQILDRGVTIDNLIGFFYGRNPKQFQQDTVLQHSRMYGARPLEDVAVTRFYTTPYIWNIMSKIHEFDSALREAFERGGHDQGIIFIQKDLANKIIPCSPNKIMLSQLTVLKPHKRILPVGFNTKSKTAIERTVNQISQLLNEAERMSSLKDDSSFTISVELAKEILSLAHSTVEMEDGYVWDISEYHSVLDYLTKEVDQNPESLVWIVRRENRNIKRIDNNNKFENSPDTPKGERGELTVARQLTSHIPALIMLCQNGLVENKWRGAKFWWPVLVVPQNITTTIYSKKTTNL</sequence>
<evidence type="ECO:0000259" key="1">
    <source>
        <dbReference type="Pfam" id="PF10593"/>
    </source>
</evidence>
<name>A0ABX0JGP1_9BACL</name>